<name>A0ABU5K9H5_9ACTN</name>
<gene>
    <name evidence="6" type="ORF">SFC79_07605</name>
</gene>
<comment type="catalytic activity">
    <reaction evidence="4">
        <text>holo-[ACP] + malonyl-CoA = malonyl-[ACP] + CoA</text>
        <dbReference type="Rhea" id="RHEA:41792"/>
        <dbReference type="Rhea" id="RHEA-COMP:9623"/>
        <dbReference type="Rhea" id="RHEA-COMP:9685"/>
        <dbReference type="ChEBI" id="CHEBI:57287"/>
        <dbReference type="ChEBI" id="CHEBI:57384"/>
        <dbReference type="ChEBI" id="CHEBI:64479"/>
        <dbReference type="ChEBI" id="CHEBI:78449"/>
        <dbReference type="EC" id="2.3.1.39"/>
    </reaction>
</comment>
<dbReference type="InterPro" id="IPR014043">
    <property type="entry name" value="Acyl_transferase_dom"/>
</dbReference>
<dbReference type="Gene3D" id="3.40.366.10">
    <property type="entry name" value="Malonyl-Coenzyme A Acyl Carrier Protein, domain 2"/>
    <property type="match status" value="1"/>
</dbReference>
<dbReference type="Gene3D" id="2.40.50.100">
    <property type="match status" value="1"/>
</dbReference>
<dbReference type="EC" id="2.3.1.39" evidence="1"/>
<dbReference type="EMBL" id="JAXQPW010000002">
    <property type="protein sequence ID" value="MDZ5661623.1"/>
    <property type="molecule type" value="Genomic_DNA"/>
</dbReference>
<accession>A0ABU5K9H5</accession>
<evidence type="ECO:0000256" key="1">
    <source>
        <dbReference type="ARBA" id="ARBA00013258"/>
    </source>
</evidence>
<feature type="domain" description="Malonyl-CoA:ACP transacylase (MAT)" evidence="5">
    <location>
        <begin position="5"/>
        <end position="358"/>
    </location>
</feature>
<protein>
    <recommendedName>
        <fullName evidence="1">[acyl-carrier-protein] S-malonyltransferase</fullName>
        <ecNumber evidence="1">2.3.1.39</ecNumber>
    </recommendedName>
</protein>
<dbReference type="RefSeq" id="WP_172273608.1">
    <property type="nucleotide sequence ID" value="NZ_CP141058.1"/>
</dbReference>
<evidence type="ECO:0000313" key="7">
    <source>
        <dbReference type="Proteomes" id="UP001291999"/>
    </source>
</evidence>
<dbReference type="Proteomes" id="UP001291999">
    <property type="component" value="Unassembled WGS sequence"/>
</dbReference>
<dbReference type="InterPro" id="IPR011053">
    <property type="entry name" value="Single_hybrid_motif"/>
</dbReference>
<evidence type="ECO:0000313" key="6">
    <source>
        <dbReference type="EMBL" id="MDZ5661623.1"/>
    </source>
</evidence>
<dbReference type="InterPro" id="IPR001227">
    <property type="entry name" value="Ac_transferase_dom_sf"/>
</dbReference>
<dbReference type="SUPFAM" id="SSF51230">
    <property type="entry name" value="Single hybrid motif"/>
    <property type="match status" value="1"/>
</dbReference>
<evidence type="ECO:0000256" key="2">
    <source>
        <dbReference type="ARBA" id="ARBA00022679"/>
    </source>
</evidence>
<dbReference type="Pfam" id="PF00698">
    <property type="entry name" value="Acyl_transf_1"/>
    <property type="match status" value="1"/>
</dbReference>
<organism evidence="6 7">
    <name type="scientific">Nocardioides renjunii</name>
    <dbReference type="NCBI Taxonomy" id="3095075"/>
    <lineage>
        <taxon>Bacteria</taxon>
        <taxon>Bacillati</taxon>
        <taxon>Actinomycetota</taxon>
        <taxon>Actinomycetes</taxon>
        <taxon>Propionibacteriales</taxon>
        <taxon>Nocardioidaceae</taxon>
        <taxon>Nocardioides</taxon>
    </lineage>
</organism>
<dbReference type="InterPro" id="IPR016035">
    <property type="entry name" value="Acyl_Trfase/lysoPLipase"/>
</dbReference>
<dbReference type="SUPFAM" id="SSF52151">
    <property type="entry name" value="FabD/lysophospholipase-like"/>
    <property type="match status" value="1"/>
</dbReference>
<dbReference type="Gene3D" id="3.30.70.250">
    <property type="entry name" value="Malonyl-CoA ACP transacylase, ACP-binding"/>
    <property type="match status" value="1"/>
</dbReference>
<dbReference type="PANTHER" id="PTHR42681">
    <property type="entry name" value="MALONYL-COA-ACYL CARRIER PROTEIN TRANSACYLASE, MITOCHONDRIAL"/>
    <property type="match status" value="1"/>
</dbReference>
<dbReference type="InterPro" id="IPR050858">
    <property type="entry name" value="Mal-CoA-ACP_Trans/PKS_FabD"/>
</dbReference>
<sequence length="394" mass="41280">MLVIVAPGQGAQTPGFLTPWLEDPVFAARFDWLATVADIDLAHYGTKADAETIRDTKIAQPLLVATGLIAALDLFPHPADAFARIGAVAGHSVGELSAAAGARVITAEQAMVLVRERGNAMADAAATTATGMTAVLGGDREEVLAAIERHGLTPANDNGPGQVVAAGTMEQLAAFAEDPPAKARLMPLSVAGAFHTTHMAPAVDRLASLARSVSTHDPRTPVISNRDGQIVHDGRDVLRRMVGQIASPVRWDLCLETMTDLGVTGVLEMPPAGTLTGIAKRALKGVETFALKTPDQLDAARDFCDKHGEASMIETTPTWRMVVSPAKGTFHLSSEAVERDVLAPGASIGAVASLRDRTEITAPHGGSVVEWLVEDGDLVSPGQPLLRLHPEATL</sequence>
<evidence type="ECO:0000256" key="3">
    <source>
        <dbReference type="ARBA" id="ARBA00023315"/>
    </source>
</evidence>
<dbReference type="GO" id="GO:0016746">
    <property type="term" value="F:acyltransferase activity"/>
    <property type="evidence" value="ECO:0007669"/>
    <property type="project" value="UniProtKB-KW"/>
</dbReference>
<proteinExistence type="predicted"/>
<dbReference type="PANTHER" id="PTHR42681:SF1">
    <property type="entry name" value="MALONYL-COA-ACYL CARRIER PROTEIN TRANSACYLASE, MITOCHONDRIAL"/>
    <property type="match status" value="1"/>
</dbReference>
<evidence type="ECO:0000259" key="5">
    <source>
        <dbReference type="SMART" id="SM00827"/>
    </source>
</evidence>
<comment type="caution">
    <text evidence="6">The sequence shown here is derived from an EMBL/GenBank/DDBJ whole genome shotgun (WGS) entry which is preliminary data.</text>
</comment>
<dbReference type="SUPFAM" id="SSF55048">
    <property type="entry name" value="Probable ACP-binding domain of malonyl-CoA ACP transacylase"/>
    <property type="match status" value="1"/>
</dbReference>
<keyword evidence="7" id="KW-1185">Reference proteome</keyword>
<keyword evidence="3 6" id="KW-0012">Acyltransferase</keyword>
<dbReference type="InterPro" id="IPR016036">
    <property type="entry name" value="Malonyl_transacylase_ACP-bd"/>
</dbReference>
<evidence type="ECO:0000256" key="4">
    <source>
        <dbReference type="ARBA" id="ARBA00048462"/>
    </source>
</evidence>
<dbReference type="SMART" id="SM00827">
    <property type="entry name" value="PKS_AT"/>
    <property type="match status" value="1"/>
</dbReference>
<reference evidence="6 7" key="1">
    <citation type="submission" date="2023-11" db="EMBL/GenBank/DDBJ databases">
        <title>Novel species in genus Nocardioides.</title>
        <authorList>
            <person name="Zhou H."/>
        </authorList>
    </citation>
    <scope>NUCLEOTIDE SEQUENCE [LARGE SCALE GENOMIC DNA]</scope>
    <source>
        <strain evidence="6 7">S-58</strain>
    </source>
</reference>
<keyword evidence="2" id="KW-0808">Transferase</keyword>